<proteinExistence type="predicted"/>
<evidence type="ECO:0000259" key="3">
    <source>
        <dbReference type="Pfam" id="PF25269"/>
    </source>
</evidence>
<name>A0AAE3TCD7_9RHOB</name>
<evidence type="ECO:0000313" key="4">
    <source>
        <dbReference type="EMBL" id="MDF0603864.1"/>
    </source>
</evidence>
<dbReference type="Proteomes" id="UP001220964">
    <property type="component" value="Unassembled WGS sequence"/>
</dbReference>
<evidence type="ECO:0000259" key="2">
    <source>
        <dbReference type="Pfam" id="PF13400"/>
    </source>
</evidence>
<reference evidence="4" key="1">
    <citation type="submission" date="2023-03" db="EMBL/GenBank/DDBJ databases">
        <title>Multiphase analysis and comparison of six strains from genera Psychromarinibacter, Lutimaribacter, and Maritimibacter, including a novel species: Psychromarinibacter sediminicola sp. nov.</title>
        <authorList>
            <person name="Wang Y.-H."/>
            <person name="Ye M.-Q."/>
            <person name="Du Z.-J."/>
        </authorList>
    </citation>
    <scope>NUCLEOTIDE SEQUENCE</scope>
    <source>
        <strain evidence="4">C21-152</strain>
    </source>
</reference>
<feature type="transmembrane region" description="Helical" evidence="1">
    <location>
        <begin position="15"/>
        <end position="34"/>
    </location>
</feature>
<gene>
    <name evidence="4" type="ORF">P1J78_24425</name>
</gene>
<dbReference type="Pfam" id="PF13400">
    <property type="entry name" value="Tad"/>
    <property type="match status" value="1"/>
</dbReference>
<organism evidence="4 5">
    <name type="scientific">Psychromarinibacter sediminicola</name>
    <dbReference type="NCBI Taxonomy" id="3033385"/>
    <lineage>
        <taxon>Bacteria</taxon>
        <taxon>Pseudomonadati</taxon>
        <taxon>Pseudomonadota</taxon>
        <taxon>Alphaproteobacteria</taxon>
        <taxon>Rhodobacterales</taxon>
        <taxon>Paracoccaceae</taxon>
        <taxon>Psychromarinibacter</taxon>
    </lineage>
</organism>
<dbReference type="Pfam" id="PF25269">
    <property type="entry name" value="DUF7867"/>
    <property type="match status" value="1"/>
</dbReference>
<dbReference type="EMBL" id="JARGYC010000155">
    <property type="protein sequence ID" value="MDF0603864.1"/>
    <property type="molecule type" value="Genomic_DNA"/>
</dbReference>
<keyword evidence="1" id="KW-0472">Membrane</keyword>
<comment type="caution">
    <text evidence="4">The sequence shown here is derived from an EMBL/GenBank/DDBJ whole genome shotgun (WGS) entry which is preliminary data.</text>
</comment>
<accession>A0AAE3TCD7</accession>
<dbReference type="RefSeq" id="WP_275569974.1">
    <property type="nucleotide sequence ID" value="NZ_JARGYC010000155.1"/>
</dbReference>
<dbReference type="InterPro" id="IPR028087">
    <property type="entry name" value="Tad_N"/>
</dbReference>
<dbReference type="AlphaFoldDB" id="A0AAE3TCD7"/>
<keyword evidence="1" id="KW-1133">Transmembrane helix</keyword>
<evidence type="ECO:0000313" key="5">
    <source>
        <dbReference type="Proteomes" id="UP001220964"/>
    </source>
</evidence>
<protein>
    <submittedName>
        <fullName evidence="4">Tad domain-containing protein</fullName>
    </submittedName>
</protein>
<evidence type="ECO:0000256" key="1">
    <source>
        <dbReference type="SAM" id="Phobius"/>
    </source>
</evidence>
<feature type="domain" description="DUF7867" evidence="3">
    <location>
        <begin position="163"/>
        <end position="418"/>
    </location>
</feature>
<keyword evidence="5" id="KW-1185">Reference proteome</keyword>
<feature type="domain" description="Putative Flp pilus-assembly TadG-like N-terminal" evidence="2">
    <location>
        <begin position="13"/>
        <end position="57"/>
    </location>
</feature>
<dbReference type="InterPro" id="IPR057189">
    <property type="entry name" value="DUF7867"/>
</dbReference>
<sequence>MLGIIRFYRDEDGGIIPFSLILVVLFFIVGGIAVDVSNAYQSRTQLQVAADSAAHAALMTREFYPQDEAQAKGVEIAKGAMPDGSYGGVIQAEDIQFGFWDEDAEVFTYSSGSRMAVLVDTARISARNNPEPTYFLKFIGLNKWDIRSQSVFVTYYPTCLSEGIVGEDVVDVQSNNLYIEGYCVHSNTLVSLNSNNVFQDNTIVSMPDVRDLDGPSDMFDSNEGLEAALRDGSYKLRILQRIQDIYEGVQTTNDVYSRDYINSSSIIDLKRNQKLDGSVFTPGRIHRIWCTSQNQHANIHNGTALSQVVIITNCKMNFGQGVSLEDAVVVNLNTSDNSFGAASGVRLGRDDNCATGGGAQLVTMGGLEVPADLQMYGGQIIAQKDIAFTSNADGIQGASFVAGGRVDATTNGVMGFCGNGMEDNFEAAYFRMAF</sequence>
<keyword evidence="1" id="KW-0812">Transmembrane</keyword>